<dbReference type="Gene3D" id="3.40.50.1780">
    <property type="match status" value="1"/>
</dbReference>
<comment type="similarity">
    <text evidence="1">Belongs to the NARF family.</text>
</comment>
<dbReference type="Pfam" id="PF02256">
    <property type="entry name" value="Fe_hyd_SSU"/>
    <property type="match status" value="1"/>
</dbReference>
<dbReference type="InterPro" id="IPR004108">
    <property type="entry name" value="Fe_hydrogenase_lsu_C"/>
</dbReference>
<dbReference type="Pfam" id="PF13510">
    <property type="entry name" value="Fer2_4"/>
    <property type="match status" value="1"/>
</dbReference>
<dbReference type="GeneID" id="17354246"/>
<gene>
    <name evidence="10" type="primary">HYD2</name>
    <name evidence="10" type="ORF">CHLNCDRAFT_24040</name>
</gene>
<sequence>MATIHINGHTVSVPEGTSILTAATQLGIHIPTLCTHPRLPTTPGTCRLCLVEVAGGALKPACATPVCHGLEVTTDSPQVKDSIRGVLALLKANHPADCMTCDVSGRCEFQARPGFWGGAWAGQRMACPRQRPMLPMLGCRCLKCGRCVTACGLVQEMDVLGMKGRSRERHPAVLTEAMDLSKCISCGQCAVMCPVGAITERAEWREVEDQLDAKRKAGRGAGRAGLMVCVTAPAVRVAIGEELGLAPGTITTGQMVAAQRQLGFDYVFDVNFGADLTIMEEGTELLQRLRHAWGLDLPAEGSGGAGAGPLPMFTSCCPGWVTACEKSFPELLPHLSTCKSPQQMMGAVVKSHFAAKLGKRAQDICLVSVMPCTAKKYEAERGEMVREGEGPDVDYVITTREFGRLLRERHIPLASLPESAFDNPLGEGSGAGVIFGNTGGVMEAALRTAYELAAGQPLPKLEEEAIRGLRGIKQATVTLPPTAPAGMASRQLRVAVASGIGQARHLLERMHTGHSPHFDFVEVMACPGGCVGGGGQPKSADPLVLLKRMGAVYSIDERSAIRKSHENPSIQKLYKACAEFLGEPGGSLSHQLLHTTYINRSTASQPTYTAFQRMDEPCNPKLQQAAAAGRGSSSSALPGTSA</sequence>
<dbReference type="SMR" id="E1ZH29"/>
<dbReference type="SUPFAM" id="SSF54862">
    <property type="entry name" value="4Fe-4S ferredoxins"/>
    <property type="match status" value="1"/>
</dbReference>
<dbReference type="eggNOG" id="KOG2439">
    <property type="taxonomic scope" value="Eukaryota"/>
</dbReference>
<reference evidence="10 11" key="1">
    <citation type="journal article" date="2010" name="Plant Cell">
        <title>The Chlorella variabilis NC64A genome reveals adaptation to photosymbiosis, coevolution with viruses, and cryptic sex.</title>
        <authorList>
            <person name="Blanc G."/>
            <person name="Duncan G."/>
            <person name="Agarkova I."/>
            <person name="Borodovsky M."/>
            <person name="Gurnon J."/>
            <person name="Kuo A."/>
            <person name="Lindquist E."/>
            <person name="Lucas S."/>
            <person name="Pangilinan J."/>
            <person name="Polle J."/>
            <person name="Salamov A."/>
            <person name="Terry A."/>
            <person name="Yamada T."/>
            <person name="Dunigan D.D."/>
            <person name="Grigoriev I.V."/>
            <person name="Claverie J.M."/>
            <person name="Van Etten J.L."/>
        </authorList>
    </citation>
    <scope>NUCLEOTIDE SEQUENCE [LARGE SCALE GENOMIC DNA]</scope>
    <source>
        <strain evidence="10 11">NC64A</strain>
    </source>
</reference>
<dbReference type="GO" id="GO:0008901">
    <property type="term" value="F:ferredoxin hydrogenase activity"/>
    <property type="evidence" value="ECO:0007669"/>
    <property type="project" value="InterPro"/>
</dbReference>
<dbReference type="PROSITE" id="PS00198">
    <property type="entry name" value="4FE4S_FER_1"/>
    <property type="match status" value="1"/>
</dbReference>
<dbReference type="SMART" id="SM00902">
    <property type="entry name" value="Fe_hyd_SSU"/>
    <property type="match status" value="1"/>
</dbReference>
<dbReference type="InterPro" id="IPR019574">
    <property type="entry name" value="NADH_UbQ_OxRdtase_Gsu_4Fe4S-bd"/>
</dbReference>
<feature type="domain" description="4Fe-4S ferredoxin-type" evidence="8">
    <location>
        <begin position="174"/>
        <end position="203"/>
    </location>
</feature>
<dbReference type="InterPro" id="IPR003149">
    <property type="entry name" value="Fe_hydrogenase_ssu"/>
</dbReference>
<evidence type="ECO:0000256" key="1">
    <source>
        <dbReference type="ARBA" id="ARBA00006596"/>
    </source>
</evidence>
<evidence type="ECO:0000256" key="4">
    <source>
        <dbReference type="ARBA" id="ARBA00023004"/>
    </source>
</evidence>
<dbReference type="GO" id="GO:0051539">
    <property type="term" value="F:4 iron, 4 sulfur cluster binding"/>
    <property type="evidence" value="ECO:0007669"/>
    <property type="project" value="UniProtKB-KW"/>
</dbReference>
<evidence type="ECO:0000256" key="6">
    <source>
        <dbReference type="SAM" id="MobiDB-lite"/>
    </source>
</evidence>
<feature type="region of interest" description="Disordered" evidence="6">
    <location>
        <begin position="622"/>
        <end position="642"/>
    </location>
</feature>
<feature type="compositionally biased region" description="Low complexity" evidence="6">
    <location>
        <begin position="625"/>
        <end position="636"/>
    </location>
</feature>
<proteinExistence type="inferred from homology"/>
<dbReference type="CDD" id="cd00207">
    <property type="entry name" value="fer2"/>
    <property type="match status" value="1"/>
</dbReference>
<accession>E1ZH29</accession>
<dbReference type="SUPFAM" id="SSF53920">
    <property type="entry name" value="Fe-only hydrogenase"/>
    <property type="match status" value="1"/>
</dbReference>
<evidence type="ECO:0000256" key="2">
    <source>
        <dbReference type="ARBA" id="ARBA00022485"/>
    </source>
</evidence>
<dbReference type="Pfam" id="PF12838">
    <property type="entry name" value="Fer4_7"/>
    <property type="match status" value="1"/>
</dbReference>
<dbReference type="InterPro" id="IPR009016">
    <property type="entry name" value="Fe_hydrogenase"/>
</dbReference>
<dbReference type="Proteomes" id="UP000008141">
    <property type="component" value="Unassembled WGS sequence"/>
</dbReference>
<dbReference type="GO" id="GO:0005506">
    <property type="term" value="F:iron ion binding"/>
    <property type="evidence" value="ECO:0007669"/>
    <property type="project" value="InterPro"/>
</dbReference>
<dbReference type="InterPro" id="IPR013352">
    <property type="entry name" value="Fe_hydrogenase_subset"/>
</dbReference>
<dbReference type="EMBL" id="GL433846">
    <property type="protein sequence ID" value="EFN55045.1"/>
    <property type="molecule type" value="Genomic_DNA"/>
</dbReference>
<protein>
    <submittedName>
        <fullName evidence="10">Uncharacterized protein HYD2</fullName>
    </submittedName>
</protein>
<dbReference type="InterPro" id="IPR036010">
    <property type="entry name" value="2Fe-2S_ferredoxin-like_sf"/>
</dbReference>
<evidence type="ECO:0000256" key="3">
    <source>
        <dbReference type="ARBA" id="ARBA00022723"/>
    </source>
</evidence>
<dbReference type="Gene3D" id="3.40.950.10">
    <property type="entry name" value="Fe-only Hydrogenase (Larger Subunit), Chain L, domain 3"/>
    <property type="match status" value="1"/>
</dbReference>
<keyword evidence="4" id="KW-0408">Iron</keyword>
<dbReference type="PROSITE" id="PS51379">
    <property type="entry name" value="4FE4S_FER_2"/>
    <property type="match status" value="1"/>
</dbReference>
<keyword evidence="5" id="KW-0411">Iron-sulfur</keyword>
<dbReference type="AlphaFoldDB" id="E1ZH29"/>
<dbReference type="PANTHER" id="PTHR11615">
    <property type="entry name" value="NITRATE, FORMATE, IRON DEHYDROGENASE"/>
    <property type="match status" value="1"/>
</dbReference>
<keyword evidence="11" id="KW-1185">Reference proteome</keyword>
<dbReference type="KEGG" id="cvr:CHLNCDRAFT_24040"/>
<dbReference type="Pfam" id="PF10588">
    <property type="entry name" value="NADH-G_4Fe-4S_3"/>
    <property type="match status" value="1"/>
</dbReference>
<dbReference type="Gene3D" id="3.10.20.740">
    <property type="match status" value="1"/>
</dbReference>
<keyword evidence="3" id="KW-0479">Metal-binding</keyword>
<dbReference type="OrthoDB" id="10253113at2759"/>
<dbReference type="SUPFAM" id="SSF54292">
    <property type="entry name" value="2Fe-2S ferredoxin-like"/>
    <property type="match status" value="1"/>
</dbReference>
<dbReference type="RefSeq" id="XP_005847147.1">
    <property type="nucleotide sequence ID" value="XM_005847085.1"/>
</dbReference>
<dbReference type="InterPro" id="IPR017896">
    <property type="entry name" value="4Fe4S_Fe-S-bd"/>
</dbReference>
<dbReference type="STRING" id="554065.E1ZH29"/>
<evidence type="ECO:0000259" key="9">
    <source>
        <dbReference type="PROSITE" id="PS51839"/>
    </source>
</evidence>
<evidence type="ECO:0000259" key="8">
    <source>
        <dbReference type="PROSITE" id="PS51379"/>
    </source>
</evidence>
<dbReference type="NCBIfam" id="TIGR02512">
    <property type="entry name" value="FeFe_hydrog_A"/>
    <property type="match status" value="1"/>
</dbReference>
<keyword evidence="2" id="KW-0004">4Fe-4S</keyword>
<evidence type="ECO:0000313" key="11">
    <source>
        <dbReference type="Proteomes" id="UP000008141"/>
    </source>
</evidence>
<evidence type="ECO:0000256" key="5">
    <source>
        <dbReference type="ARBA" id="ARBA00023014"/>
    </source>
</evidence>
<dbReference type="InterPro" id="IPR036991">
    <property type="entry name" value="Fe_hydrogenase_ssu_sf"/>
</dbReference>
<dbReference type="Gene3D" id="4.10.260.20">
    <property type="entry name" value="Iron hydrogenase, small subunit"/>
    <property type="match status" value="1"/>
</dbReference>
<dbReference type="PROSITE" id="PS51085">
    <property type="entry name" value="2FE2S_FER_2"/>
    <property type="match status" value="1"/>
</dbReference>
<organism evidence="11">
    <name type="scientific">Chlorella variabilis</name>
    <name type="common">Green alga</name>
    <dbReference type="NCBI Taxonomy" id="554065"/>
    <lineage>
        <taxon>Eukaryota</taxon>
        <taxon>Viridiplantae</taxon>
        <taxon>Chlorophyta</taxon>
        <taxon>core chlorophytes</taxon>
        <taxon>Trebouxiophyceae</taxon>
        <taxon>Chlorellales</taxon>
        <taxon>Chlorellaceae</taxon>
        <taxon>Chlorella clade</taxon>
        <taxon>Chlorella</taxon>
    </lineage>
</organism>
<dbReference type="Gene3D" id="3.30.70.20">
    <property type="match status" value="1"/>
</dbReference>
<dbReference type="InParanoid" id="E1ZH29"/>
<dbReference type="PROSITE" id="PS51839">
    <property type="entry name" value="4FE4S_HC3"/>
    <property type="match status" value="1"/>
</dbReference>
<feature type="domain" description="2Fe-2S ferredoxin-type" evidence="7">
    <location>
        <begin position="1"/>
        <end position="78"/>
    </location>
</feature>
<dbReference type="Pfam" id="PF02906">
    <property type="entry name" value="Fe_hyd_lg_C"/>
    <property type="match status" value="1"/>
</dbReference>
<feature type="domain" description="4Fe-4S His(Cys)3-ligated-type" evidence="9">
    <location>
        <begin position="78"/>
        <end position="117"/>
    </location>
</feature>
<evidence type="ECO:0000313" key="10">
    <source>
        <dbReference type="EMBL" id="EFN55045.1"/>
    </source>
</evidence>
<dbReference type="InterPro" id="IPR017900">
    <property type="entry name" value="4Fe4S_Fe_S_CS"/>
</dbReference>
<name>E1ZH29_CHLVA</name>
<dbReference type="InterPro" id="IPR001041">
    <property type="entry name" value="2Fe-2S_ferredoxin-type"/>
</dbReference>
<dbReference type="InterPro" id="IPR050340">
    <property type="entry name" value="Cytosolic_Fe-S_CAF"/>
</dbReference>
<evidence type="ECO:0000259" key="7">
    <source>
        <dbReference type="PROSITE" id="PS51085"/>
    </source>
</evidence>